<evidence type="ECO:0000259" key="4">
    <source>
        <dbReference type="PROSITE" id="PS50927"/>
    </source>
</evidence>
<dbReference type="Pfam" id="PF01453">
    <property type="entry name" value="B_lectin"/>
    <property type="match status" value="1"/>
</dbReference>
<dbReference type="Proteomes" id="UP000233551">
    <property type="component" value="Unassembled WGS sequence"/>
</dbReference>
<keyword evidence="2" id="KW-1015">Disulfide bond</keyword>
<feature type="domain" description="Bulb-type lectin" evidence="4">
    <location>
        <begin position="1"/>
        <end position="65"/>
    </location>
</feature>
<reference evidence="5 6" key="1">
    <citation type="submission" date="2017-11" db="EMBL/GenBank/DDBJ databases">
        <title>De-novo sequencing of pomegranate (Punica granatum L.) genome.</title>
        <authorList>
            <person name="Akparov Z."/>
            <person name="Amiraslanov A."/>
            <person name="Hajiyeva S."/>
            <person name="Abbasov M."/>
            <person name="Kaur K."/>
            <person name="Hamwieh A."/>
            <person name="Solovyev V."/>
            <person name="Salamov A."/>
            <person name="Braich B."/>
            <person name="Kosarev P."/>
            <person name="Mahmoud A."/>
            <person name="Hajiyev E."/>
            <person name="Babayeva S."/>
            <person name="Izzatullayeva V."/>
            <person name="Mammadov A."/>
            <person name="Mammadov A."/>
            <person name="Sharifova S."/>
            <person name="Ojaghi J."/>
            <person name="Eynullazada K."/>
            <person name="Bayramov B."/>
            <person name="Abdulazimova A."/>
            <person name="Shahmuradov I."/>
        </authorList>
    </citation>
    <scope>NUCLEOTIDE SEQUENCE [LARGE SCALE GENOMIC DNA]</scope>
    <source>
        <strain evidence="6">cv. AG2017</strain>
        <tissue evidence="5">Leaf</tissue>
    </source>
</reference>
<keyword evidence="1" id="KW-0732">Signal</keyword>
<dbReference type="AlphaFoldDB" id="A0A2I0HGD9"/>
<proteinExistence type="predicted"/>
<protein>
    <recommendedName>
        <fullName evidence="4">Bulb-type lectin domain-containing protein</fullName>
    </recommendedName>
</protein>
<evidence type="ECO:0000256" key="1">
    <source>
        <dbReference type="ARBA" id="ARBA00022729"/>
    </source>
</evidence>
<keyword evidence="6" id="KW-1185">Reference proteome</keyword>
<comment type="caution">
    <text evidence="5">The sequence shown here is derived from an EMBL/GenBank/DDBJ whole genome shotgun (WGS) entry which is preliminary data.</text>
</comment>
<evidence type="ECO:0000313" key="5">
    <source>
        <dbReference type="EMBL" id="PKI26128.1"/>
    </source>
</evidence>
<gene>
    <name evidence="5" type="ORF">CRG98_049183</name>
</gene>
<name>A0A2I0HGD9_PUNGR</name>
<evidence type="ECO:0000256" key="3">
    <source>
        <dbReference type="ARBA" id="ARBA00023180"/>
    </source>
</evidence>
<dbReference type="EMBL" id="PGOL01036514">
    <property type="protein sequence ID" value="PKI26128.1"/>
    <property type="molecule type" value="Genomic_DNA"/>
</dbReference>
<accession>A0A2I0HGD9</accession>
<organism evidence="5 6">
    <name type="scientific">Punica granatum</name>
    <name type="common">Pomegranate</name>
    <dbReference type="NCBI Taxonomy" id="22663"/>
    <lineage>
        <taxon>Eukaryota</taxon>
        <taxon>Viridiplantae</taxon>
        <taxon>Streptophyta</taxon>
        <taxon>Embryophyta</taxon>
        <taxon>Tracheophyta</taxon>
        <taxon>Spermatophyta</taxon>
        <taxon>Magnoliopsida</taxon>
        <taxon>eudicotyledons</taxon>
        <taxon>Gunneridae</taxon>
        <taxon>Pentapetalae</taxon>
        <taxon>rosids</taxon>
        <taxon>malvids</taxon>
        <taxon>Myrtales</taxon>
        <taxon>Lythraceae</taxon>
        <taxon>Punica</taxon>
    </lineage>
</organism>
<dbReference type="PANTHER" id="PTHR32444">
    <property type="entry name" value="BULB-TYPE LECTIN DOMAIN-CONTAINING PROTEIN"/>
    <property type="match status" value="1"/>
</dbReference>
<dbReference type="Gene3D" id="2.90.10.10">
    <property type="entry name" value="Bulb-type lectin domain"/>
    <property type="match status" value="1"/>
</dbReference>
<dbReference type="STRING" id="22663.A0A2I0HGD9"/>
<dbReference type="InterPro" id="IPR036426">
    <property type="entry name" value="Bulb-type_lectin_dom_sf"/>
</dbReference>
<evidence type="ECO:0000256" key="2">
    <source>
        <dbReference type="ARBA" id="ARBA00023157"/>
    </source>
</evidence>
<dbReference type="SUPFAM" id="SSF51110">
    <property type="entry name" value="alpha-D-mannose-specific plant lectins"/>
    <property type="match status" value="1"/>
</dbReference>
<dbReference type="PROSITE" id="PS50927">
    <property type="entry name" value="BULB_LECTIN"/>
    <property type="match status" value="1"/>
</dbReference>
<dbReference type="InterPro" id="IPR001480">
    <property type="entry name" value="Bulb-type_lectin_dom"/>
</dbReference>
<evidence type="ECO:0000313" key="6">
    <source>
        <dbReference type="Proteomes" id="UP000233551"/>
    </source>
</evidence>
<sequence length="65" mass="7533">MGFFTPNGSKYRYVGIWYNNYPEFNPVWVANRERPIEDSLGKVMISEDGNLVIMDGKKDVVWSSN</sequence>
<keyword evidence="3" id="KW-0325">Glycoprotein</keyword>
<feature type="non-terminal residue" evidence="5">
    <location>
        <position position="65"/>
    </location>
</feature>
<dbReference type="PANTHER" id="PTHR32444:SF239">
    <property type="entry name" value="NON-SPECIFIC SERINE_THREONINE PROTEIN KINASE"/>
    <property type="match status" value="1"/>
</dbReference>